<name>A0A0V1C3A8_TRIBR</name>
<accession>A0A0V1C3A8</accession>
<dbReference type="EMBL" id="JYDI01000904">
    <property type="protein sequence ID" value="KRY43780.1"/>
    <property type="molecule type" value="Genomic_DNA"/>
</dbReference>
<reference evidence="1 2" key="1">
    <citation type="submission" date="2015-01" db="EMBL/GenBank/DDBJ databases">
        <title>Evolution of Trichinella species and genotypes.</title>
        <authorList>
            <person name="Korhonen P.K."/>
            <person name="Edoardo P."/>
            <person name="Giuseppe L.R."/>
            <person name="Gasser R.B."/>
        </authorList>
    </citation>
    <scope>NUCLEOTIDE SEQUENCE [LARGE SCALE GENOMIC DNA]</scope>
    <source>
        <strain evidence="1">ISS120</strain>
    </source>
</reference>
<evidence type="ECO:0000313" key="2">
    <source>
        <dbReference type="Proteomes" id="UP000054653"/>
    </source>
</evidence>
<comment type="caution">
    <text evidence="1">The sequence shown here is derived from an EMBL/GenBank/DDBJ whole genome shotgun (WGS) entry which is preliminary data.</text>
</comment>
<protein>
    <submittedName>
        <fullName evidence="1">Uncharacterized protein</fullName>
    </submittedName>
</protein>
<keyword evidence="2" id="KW-1185">Reference proteome</keyword>
<proteinExistence type="predicted"/>
<dbReference type="AlphaFoldDB" id="A0A0V1C3A8"/>
<organism evidence="1 2">
    <name type="scientific">Trichinella britovi</name>
    <name type="common">Parasitic roundworm</name>
    <dbReference type="NCBI Taxonomy" id="45882"/>
    <lineage>
        <taxon>Eukaryota</taxon>
        <taxon>Metazoa</taxon>
        <taxon>Ecdysozoa</taxon>
        <taxon>Nematoda</taxon>
        <taxon>Enoplea</taxon>
        <taxon>Dorylaimia</taxon>
        <taxon>Trichinellida</taxon>
        <taxon>Trichinellidae</taxon>
        <taxon>Trichinella</taxon>
    </lineage>
</organism>
<evidence type="ECO:0000313" key="1">
    <source>
        <dbReference type="EMBL" id="KRY43780.1"/>
    </source>
</evidence>
<sequence length="32" mass="3750">MNSWSFSRCIQSAISLADRKKKLKISNQKQRP</sequence>
<dbReference type="Proteomes" id="UP000054653">
    <property type="component" value="Unassembled WGS sequence"/>
</dbReference>
<gene>
    <name evidence="1" type="ORF">T03_10302</name>
</gene>